<dbReference type="HAMAP" id="MF_00117">
    <property type="entry name" value="HslO"/>
    <property type="match status" value="1"/>
</dbReference>
<dbReference type="Gene3D" id="3.90.1280.10">
    <property type="entry name" value="HSP33 redox switch-like"/>
    <property type="match status" value="1"/>
</dbReference>
<evidence type="ECO:0000313" key="8">
    <source>
        <dbReference type="Proteomes" id="UP000319732"/>
    </source>
</evidence>
<protein>
    <recommendedName>
        <fullName evidence="6">33 kDa chaperonin</fullName>
    </recommendedName>
    <alternativeName>
        <fullName evidence="6">Heat shock protein 33 homolog</fullName>
        <shortName evidence="6">HSP33</shortName>
    </alternativeName>
</protein>
<keyword evidence="5 6" id="KW-0676">Redox-active center</keyword>
<comment type="PTM">
    <text evidence="6">Under oxidizing conditions two disulfide bonds are formed involving the reactive cysteines. Under reducing conditions zinc is bound to the reactive cysteines and the protein is inactive.</text>
</comment>
<feature type="disulfide bond" description="Redox-active" evidence="6">
    <location>
        <begin position="236"/>
        <end position="238"/>
    </location>
</feature>
<dbReference type="NCBIfam" id="NF001033">
    <property type="entry name" value="PRK00114.1"/>
    <property type="match status" value="1"/>
</dbReference>
<evidence type="ECO:0000256" key="5">
    <source>
        <dbReference type="ARBA" id="ARBA00023284"/>
    </source>
</evidence>
<evidence type="ECO:0000256" key="4">
    <source>
        <dbReference type="ARBA" id="ARBA00023186"/>
    </source>
</evidence>
<keyword evidence="4 6" id="KW-0143">Chaperone</keyword>
<proteinExistence type="inferred from homology"/>
<dbReference type="Pfam" id="PF01430">
    <property type="entry name" value="HSP33"/>
    <property type="match status" value="1"/>
</dbReference>
<keyword evidence="1 6" id="KW-0963">Cytoplasm</keyword>
<dbReference type="GO" id="GO:0005737">
    <property type="term" value="C:cytoplasm"/>
    <property type="evidence" value="ECO:0007669"/>
    <property type="project" value="UniProtKB-SubCell"/>
</dbReference>
<accession>A0A545TKB0</accession>
<reference evidence="7 8" key="1">
    <citation type="submission" date="2019-06" db="EMBL/GenBank/DDBJ databases">
        <title>Whole genome sequence for Cellvibrionaceae sp. R142.</title>
        <authorList>
            <person name="Wang G."/>
        </authorList>
    </citation>
    <scope>NUCLEOTIDE SEQUENCE [LARGE SCALE GENOMIC DNA]</scope>
    <source>
        <strain evidence="7 8">R142</strain>
    </source>
</reference>
<dbReference type="OrthoDB" id="9793753at2"/>
<keyword evidence="2 6" id="KW-0862">Zinc</keyword>
<dbReference type="PANTHER" id="PTHR30111">
    <property type="entry name" value="33 KDA CHAPERONIN"/>
    <property type="match status" value="1"/>
</dbReference>
<dbReference type="GO" id="GO:0042026">
    <property type="term" value="P:protein refolding"/>
    <property type="evidence" value="ECO:0007669"/>
    <property type="project" value="TreeGrafter"/>
</dbReference>
<name>A0A545TKB0_9GAMM</name>
<dbReference type="PIRSF" id="PIRSF005261">
    <property type="entry name" value="Heat_shock_Hsp33"/>
    <property type="match status" value="1"/>
</dbReference>
<evidence type="ECO:0000256" key="1">
    <source>
        <dbReference type="ARBA" id="ARBA00022490"/>
    </source>
</evidence>
<comment type="caution">
    <text evidence="7">The sequence shown here is derived from an EMBL/GenBank/DDBJ whole genome shotgun (WGS) entry which is preliminary data.</text>
</comment>
<dbReference type="AlphaFoldDB" id="A0A545TKB0"/>
<evidence type="ECO:0000256" key="6">
    <source>
        <dbReference type="HAMAP-Rule" id="MF_00117"/>
    </source>
</evidence>
<comment type="subcellular location">
    <subcellularLocation>
        <location evidence="6">Cytoplasm</location>
    </subcellularLocation>
</comment>
<dbReference type="GO" id="GO:0051082">
    <property type="term" value="F:unfolded protein binding"/>
    <property type="evidence" value="ECO:0007669"/>
    <property type="project" value="UniProtKB-UniRule"/>
</dbReference>
<organism evidence="7 8">
    <name type="scientific">Exilibacterium tricleocarpae</name>
    <dbReference type="NCBI Taxonomy" id="2591008"/>
    <lineage>
        <taxon>Bacteria</taxon>
        <taxon>Pseudomonadati</taxon>
        <taxon>Pseudomonadota</taxon>
        <taxon>Gammaproteobacteria</taxon>
        <taxon>Cellvibrionales</taxon>
        <taxon>Cellvibrionaceae</taxon>
        <taxon>Exilibacterium</taxon>
    </lineage>
</organism>
<dbReference type="SUPFAM" id="SSF118352">
    <property type="entry name" value="HSP33 redox switch-like"/>
    <property type="match status" value="1"/>
</dbReference>
<dbReference type="RefSeq" id="WP_142905082.1">
    <property type="nucleotide sequence ID" value="NZ_ML660095.1"/>
</dbReference>
<dbReference type="CDD" id="cd00498">
    <property type="entry name" value="Hsp33"/>
    <property type="match status" value="1"/>
</dbReference>
<gene>
    <name evidence="6" type="primary">hslO</name>
    <name evidence="7" type="ORF">FKG94_14585</name>
</gene>
<keyword evidence="8" id="KW-1185">Reference proteome</keyword>
<dbReference type="GO" id="GO:0044183">
    <property type="term" value="F:protein folding chaperone"/>
    <property type="evidence" value="ECO:0007669"/>
    <property type="project" value="TreeGrafter"/>
</dbReference>
<dbReference type="EMBL" id="VHSG01000014">
    <property type="protein sequence ID" value="TQV77601.1"/>
    <property type="molecule type" value="Genomic_DNA"/>
</dbReference>
<dbReference type="InterPro" id="IPR016154">
    <property type="entry name" value="Heat_shock_Hsp33_C"/>
</dbReference>
<dbReference type="SUPFAM" id="SSF64397">
    <property type="entry name" value="Hsp33 domain"/>
    <property type="match status" value="1"/>
</dbReference>
<dbReference type="Gene3D" id="1.10.287.480">
    <property type="entry name" value="helix hairpin bin"/>
    <property type="match status" value="1"/>
</dbReference>
<dbReference type="InterPro" id="IPR023212">
    <property type="entry name" value="Hsp33_helix_hairpin_bin_dom_sf"/>
</dbReference>
<dbReference type="InterPro" id="IPR016153">
    <property type="entry name" value="Heat_shock_Hsp33_N"/>
</dbReference>
<dbReference type="Proteomes" id="UP000319732">
    <property type="component" value="Unassembled WGS sequence"/>
</dbReference>
<evidence type="ECO:0000256" key="3">
    <source>
        <dbReference type="ARBA" id="ARBA00023157"/>
    </source>
</evidence>
<dbReference type="InterPro" id="IPR000397">
    <property type="entry name" value="Heat_shock_Hsp33"/>
</dbReference>
<evidence type="ECO:0000256" key="2">
    <source>
        <dbReference type="ARBA" id="ARBA00022833"/>
    </source>
</evidence>
<evidence type="ECO:0000313" key="7">
    <source>
        <dbReference type="EMBL" id="TQV77601.1"/>
    </source>
</evidence>
<dbReference type="Gene3D" id="3.55.30.10">
    <property type="entry name" value="Hsp33 domain"/>
    <property type="match status" value="1"/>
</dbReference>
<keyword evidence="3 6" id="KW-1015">Disulfide bond</keyword>
<comment type="similarity">
    <text evidence="6">Belongs to the HSP33 family.</text>
</comment>
<sequence length="295" mass="32870">MPSRDQMHRFLFDHTDIRGEVVTLEHSLREVLNHNPLPTVVQNLLGQFLAAASLLSSTLKFDGILTLQARGEGPVSLLMAECTHHQNLRGIARLAADDGDLADLDTANIRQLLGKGVLAITIDPEQGERYQGIVPLDSDSLAGCLEHYFYQSEQLDTRLWLAADGQRASGLLLQALPRQVNASEEDNRRHWETACHLAGTVTTGELLELDHGDLLYRLFNEEQVRLFAPAPVRFACSCSPQRSANALKALGEAEARRILAERQAITIDCQFCNQRYRFGPPEVETLFGDQPRTLH</sequence>
<dbReference type="PANTHER" id="PTHR30111:SF1">
    <property type="entry name" value="33 KDA CHAPERONIN"/>
    <property type="match status" value="1"/>
</dbReference>
<comment type="function">
    <text evidence="6">Redox regulated molecular chaperone. Protects both thermally unfolding and oxidatively damaged proteins from irreversible aggregation. Plays an important role in the bacterial defense system toward oxidative stress.</text>
</comment>
<feature type="disulfide bond" description="Redox-active" evidence="6">
    <location>
        <begin position="269"/>
        <end position="272"/>
    </location>
</feature>